<keyword evidence="4" id="KW-0326">Glycosidase</keyword>
<keyword evidence="7" id="KW-1185">Reference proteome</keyword>
<dbReference type="RefSeq" id="WP_376981620.1">
    <property type="nucleotide sequence ID" value="NZ_JBHLSV010000017.1"/>
</dbReference>
<reference evidence="6 7" key="1">
    <citation type="submission" date="2024-09" db="EMBL/GenBank/DDBJ databases">
        <authorList>
            <person name="Sun Q."/>
            <person name="Mori K."/>
        </authorList>
    </citation>
    <scope>NUCLEOTIDE SEQUENCE [LARGE SCALE GENOMIC DNA]</scope>
    <source>
        <strain evidence="6 7">CICC 10874</strain>
    </source>
</reference>
<accession>A0ABV6RDD1</accession>
<dbReference type="InterPro" id="IPR013148">
    <property type="entry name" value="Glyco_hydro_32_N"/>
</dbReference>
<dbReference type="InterPro" id="IPR018053">
    <property type="entry name" value="Glyco_hydro_32_AS"/>
</dbReference>
<organism evidence="6 7">
    <name type="scientific">Brachybacterium hainanense</name>
    <dbReference type="NCBI Taxonomy" id="1541174"/>
    <lineage>
        <taxon>Bacteria</taxon>
        <taxon>Bacillati</taxon>
        <taxon>Actinomycetota</taxon>
        <taxon>Actinomycetes</taxon>
        <taxon>Micrococcales</taxon>
        <taxon>Dermabacteraceae</taxon>
        <taxon>Brachybacterium</taxon>
    </lineage>
</organism>
<dbReference type="InterPro" id="IPR001362">
    <property type="entry name" value="Glyco_hydro_32"/>
</dbReference>
<dbReference type="Gene3D" id="2.115.10.20">
    <property type="entry name" value="Glycosyl hydrolase domain, family 43"/>
    <property type="match status" value="1"/>
</dbReference>
<dbReference type="EC" id="3.2.1.26" evidence="2"/>
<dbReference type="GO" id="GO:0016787">
    <property type="term" value="F:hydrolase activity"/>
    <property type="evidence" value="ECO:0007669"/>
    <property type="project" value="UniProtKB-KW"/>
</dbReference>
<name>A0ABV6RDD1_9MICO</name>
<dbReference type="InterPro" id="IPR023296">
    <property type="entry name" value="Glyco_hydro_beta-prop_sf"/>
</dbReference>
<dbReference type="Proteomes" id="UP001589793">
    <property type="component" value="Unassembled WGS sequence"/>
</dbReference>
<dbReference type="SMART" id="SM00640">
    <property type="entry name" value="Glyco_32"/>
    <property type="match status" value="1"/>
</dbReference>
<evidence type="ECO:0000256" key="2">
    <source>
        <dbReference type="ARBA" id="ARBA00012758"/>
    </source>
</evidence>
<gene>
    <name evidence="6" type="ORF">ACFFF6_13635</name>
</gene>
<evidence type="ECO:0000313" key="6">
    <source>
        <dbReference type="EMBL" id="MFC0675003.1"/>
    </source>
</evidence>
<evidence type="ECO:0000256" key="1">
    <source>
        <dbReference type="ARBA" id="ARBA00009902"/>
    </source>
</evidence>
<dbReference type="PANTHER" id="PTHR43101">
    <property type="entry name" value="BETA-FRUCTOSIDASE"/>
    <property type="match status" value="1"/>
</dbReference>
<evidence type="ECO:0000256" key="3">
    <source>
        <dbReference type="ARBA" id="ARBA00022801"/>
    </source>
</evidence>
<evidence type="ECO:0000259" key="5">
    <source>
        <dbReference type="Pfam" id="PF00251"/>
    </source>
</evidence>
<dbReference type="PROSITE" id="PS00609">
    <property type="entry name" value="GLYCOSYL_HYDROL_F32"/>
    <property type="match status" value="1"/>
</dbReference>
<feature type="domain" description="Glycosyl hydrolase family 32 N-terminal" evidence="5">
    <location>
        <begin position="21"/>
        <end position="331"/>
    </location>
</feature>
<dbReference type="CDD" id="cd08996">
    <property type="entry name" value="GH32_FFase"/>
    <property type="match status" value="1"/>
</dbReference>
<proteinExistence type="inferred from homology"/>
<dbReference type="Pfam" id="PF00251">
    <property type="entry name" value="Glyco_hydro_32N"/>
    <property type="match status" value="1"/>
</dbReference>
<evidence type="ECO:0000256" key="4">
    <source>
        <dbReference type="ARBA" id="ARBA00023295"/>
    </source>
</evidence>
<dbReference type="SUPFAM" id="SSF75005">
    <property type="entry name" value="Arabinanase/levansucrase/invertase"/>
    <property type="match status" value="1"/>
</dbReference>
<dbReference type="EMBL" id="JBHLSV010000017">
    <property type="protein sequence ID" value="MFC0675003.1"/>
    <property type="molecule type" value="Genomic_DNA"/>
</dbReference>
<evidence type="ECO:0000313" key="7">
    <source>
        <dbReference type="Proteomes" id="UP001589793"/>
    </source>
</evidence>
<sequence length="444" mass="47354">MTDDILPAAIGQADRSFPRLHPRPARGWVNDPNGIMRIGDRWHLFFQNNPDSARHDRICWGHMSSPDLLGWTEHPVALRPQGGGPDSAGCWSGVGVLEKGVPTAVYSGVRAPHAPLAEVLLARGTADAETWTQEGLVAAGIPEDPAVTAIRDPFLFELGGRRWALQGAGLTGGRGALLLYGAEDLEQWEYHGVFLEASDEVASRWPASDVWECPQLVRSGEDWVVLVSHLRYGEDPHVGVGSLVGSLAIDEGTGLPVFTPRSAGIIDDGVAFYAPQAVQSTGADGQGERVLVWGWVEELPAPGLPGRTQEESDAAGWSGAMSFPRELLVTDDIAWLAPARELTALRAEPCDAAALPDQAEVLLTGTGAARLLLAPHGEDGPAVWEGVLTPGEEVRVLVDASIIEVHRGGGPATTLRAYPAEGEAYRLEAEPTVSVRAWRLGLPV</sequence>
<keyword evidence="3 6" id="KW-0378">Hydrolase</keyword>
<comment type="similarity">
    <text evidence="1">Belongs to the glycosyl hydrolase 32 family.</text>
</comment>
<protein>
    <recommendedName>
        <fullName evidence="2">beta-fructofuranosidase</fullName>
        <ecNumber evidence="2">3.2.1.26</ecNumber>
    </recommendedName>
</protein>
<dbReference type="InterPro" id="IPR051214">
    <property type="entry name" value="GH32_Enzymes"/>
</dbReference>
<dbReference type="PANTHER" id="PTHR43101:SF1">
    <property type="entry name" value="BETA-FRUCTOSIDASE"/>
    <property type="match status" value="1"/>
</dbReference>
<comment type="caution">
    <text evidence="6">The sequence shown here is derived from an EMBL/GenBank/DDBJ whole genome shotgun (WGS) entry which is preliminary data.</text>
</comment>